<comment type="subunit">
    <text evidence="1">Homodimer.</text>
</comment>
<dbReference type="PANTHER" id="PTHR33178:SF5">
    <property type="entry name" value="EXPRESSED PROTEIN"/>
    <property type="match status" value="1"/>
</dbReference>
<dbReference type="Gene3D" id="3.30.70.100">
    <property type="match status" value="1"/>
</dbReference>
<feature type="domain" description="Stress-response A/B barrel" evidence="2">
    <location>
        <begin position="14"/>
        <end position="108"/>
    </location>
</feature>
<keyword evidence="4" id="KW-1185">Reference proteome</keyword>
<dbReference type="AlphaFoldDB" id="A0ABD2XVC3"/>
<evidence type="ECO:0000313" key="3">
    <source>
        <dbReference type="EMBL" id="KAL3499371.1"/>
    </source>
</evidence>
<reference evidence="3 4" key="1">
    <citation type="submission" date="2024-11" db="EMBL/GenBank/DDBJ databases">
        <title>A near-complete genome assembly of Cinchona calisaya.</title>
        <authorList>
            <person name="Lian D.C."/>
            <person name="Zhao X.W."/>
            <person name="Wei L."/>
        </authorList>
    </citation>
    <scope>NUCLEOTIDE SEQUENCE [LARGE SCALE GENOMIC DNA]</scope>
    <source>
        <tissue evidence="3">Nenye</tissue>
    </source>
</reference>
<name>A0ABD2XVC3_9GENT</name>
<evidence type="ECO:0000313" key="4">
    <source>
        <dbReference type="Proteomes" id="UP001630127"/>
    </source>
</evidence>
<proteinExistence type="predicted"/>
<accession>A0ABD2XVC3</accession>
<dbReference type="SMART" id="SM00886">
    <property type="entry name" value="Dabb"/>
    <property type="match status" value="1"/>
</dbReference>
<dbReference type="Proteomes" id="UP001630127">
    <property type="component" value="Unassembled WGS sequence"/>
</dbReference>
<evidence type="ECO:0000256" key="1">
    <source>
        <dbReference type="ARBA" id="ARBA00011738"/>
    </source>
</evidence>
<sequence length="118" mass="13230">MPIFRKGEEFNYGVEFVLLIAFDKNSLGGHAEDAMAALVKLTTQFPSLIVQATKGSNFNANNMEYTHGVVIRFRSSEAYEIFLKSSDYNYIWGSKIQPITEKAISVHFSVDPVGTELM</sequence>
<dbReference type="InterPro" id="IPR013097">
    <property type="entry name" value="Dabb"/>
</dbReference>
<comment type="caution">
    <text evidence="3">The sequence shown here is derived from an EMBL/GenBank/DDBJ whole genome shotgun (WGS) entry which is preliminary data.</text>
</comment>
<organism evidence="3 4">
    <name type="scientific">Cinchona calisaya</name>
    <dbReference type="NCBI Taxonomy" id="153742"/>
    <lineage>
        <taxon>Eukaryota</taxon>
        <taxon>Viridiplantae</taxon>
        <taxon>Streptophyta</taxon>
        <taxon>Embryophyta</taxon>
        <taxon>Tracheophyta</taxon>
        <taxon>Spermatophyta</taxon>
        <taxon>Magnoliopsida</taxon>
        <taxon>eudicotyledons</taxon>
        <taxon>Gunneridae</taxon>
        <taxon>Pentapetalae</taxon>
        <taxon>asterids</taxon>
        <taxon>lamiids</taxon>
        <taxon>Gentianales</taxon>
        <taxon>Rubiaceae</taxon>
        <taxon>Cinchonoideae</taxon>
        <taxon>Cinchoneae</taxon>
        <taxon>Cinchona</taxon>
    </lineage>
</organism>
<dbReference type="EMBL" id="JBJUIK010000016">
    <property type="protein sequence ID" value="KAL3499371.1"/>
    <property type="molecule type" value="Genomic_DNA"/>
</dbReference>
<protein>
    <recommendedName>
        <fullName evidence="2">Stress-response A/B barrel domain-containing protein</fullName>
    </recommendedName>
</protein>
<dbReference type="Pfam" id="PF07876">
    <property type="entry name" value="Dabb"/>
    <property type="match status" value="1"/>
</dbReference>
<gene>
    <name evidence="3" type="ORF">ACH5RR_038464</name>
</gene>
<dbReference type="SUPFAM" id="SSF54909">
    <property type="entry name" value="Dimeric alpha+beta barrel"/>
    <property type="match status" value="1"/>
</dbReference>
<dbReference type="PROSITE" id="PS51502">
    <property type="entry name" value="S_R_A_B_BARREL"/>
    <property type="match status" value="1"/>
</dbReference>
<dbReference type="InterPro" id="IPR011008">
    <property type="entry name" value="Dimeric_a/b-barrel"/>
</dbReference>
<evidence type="ECO:0000259" key="2">
    <source>
        <dbReference type="PROSITE" id="PS51502"/>
    </source>
</evidence>
<dbReference type="InterPro" id="IPR044662">
    <property type="entry name" value="HS1/DABB1-like"/>
</dbReference>
<dbReference type="PANTHER" id="PTHR33178">
    <property type="match status" value="1"/>
</dbReference>